<dbReference type="Proteomes" id="UP000509771">
    <property type="component" value="Chromosome"/>
</dbReference>
<dbReference type="RefSeq" id="WP_179360479.1">
    <property type="nucleotide sequence ID" value="NZ_CP026993.1"/>
</dbReference>
<organism evidence="2 3">
    <name type="scientific">Nitrosopumilus cobalaminigenes</name>
    <dbReference type="NCBI Taxonomy" id="1470066"/>
    <lineage>
        <taxon>Archaea</taxon>
        <taxon>Nitrososphaerota</taxon>
        <taxon>Nitrososphaeria</taxon>
        <taxon>Nitrosopumilales</taxon>
        <taxon>Nitrosopumilaceae</taxon>
        <taxon>Nitrosopumilus</taxon>
    </lineage>
</organism>
<keyword evidence="1" id="KW-0812">Transmembrane</keyword>
<dbReference type="EMBL" id="CP026993">
    <property type="protein sequence ID" value="QLH03365.1"/>
    <property type="molecule type" value="Genomic_DNA"/>
</dbReference>
<protein>
    <submittedName>
        <fullName evidence="2">Uncharacterized protein</fullName>
    </submittedName>
</protein>
<accession>A0A7D5RCF5</accession>
<proteinExistence type="predicted"/>
<reference evidence="2 3" key="1">
    <citation type="submission" date="2018-02" db="EMBL/GenBank/DDBJ databases">
        <title>Complete genome of Nitrosopumilus cobalaminigenes HCA1.</title>
        <authorList>
            <person name="Qin W."/>
            <person name="Zheng Y."/>
            <person name="Stahl D.A."/>
        </authorList>
    </citation>
    <scope>NUCLEOTIDE SEQUENCE [LARGE SCALE GENOMIC DNA]</scope>
    <source>
        <strain evidence="2 3">HCA1</strain>
    </source>
</reference>
<evidence type="ECO:0000313" key="3">
    <source>
        <dbReference type="Proteomes" id="UP000509771"/>
    </source>
</evidence>
<dbReference type="OrthoDB" id="2910at2157"/>
<keyword evidence="1" id="KW-1133">Transmembrane helix</keyword>
<evidence type="ECO:0000313" key="2">
    <source>
        <dbReference type="EMBL" id="QLH03365.1"/>
    </source>
</evidence>
<sequence length="102" mass="12087">MAAIIIIPILIVTIVGLSSYLIHKFVLRDILAKRSVNQTLQKYNIKKTPSEIIKEYYDFKGERLTHKEIQSLEKNYRQNEPEQFLAMYDSIRDNTKNKERND</sequence>
<keyword evidence="3" id="KW-1185">Reference proteome</keyword>
<name>A0A7D5RCF5_9ARCH</name>
<feature type="transmembrane region" description="Helical" evidence="1">
    <location>
        <begin position="6"/>
        <end position="27"/>
    </location>
</feature>
<gene>
    <name evidence="2" type="ORF">C5F47_07300</name>
</gene>
<dbReference type="GeneID" id="56059851"/>
<dbReference type="AlphaFoldDB" id="A0A7D5RCF5"/>
<evidence type="ECO:0000256" key="1">
    <source>
        <dbReference type="SAM" id="Phobius"/>
    </source>
</evidence>
<keyword evidence="1" id="KW-0472">Membrane</keyword>
<dbReference type="KEGG" id="ncl:C5F47_07300"/>